<evidence type="ECO:0000313" key="3">
    <source>
        <dbReference type="Proteomes" id="UP001365542"/>
    </source>
</evidence>
<reference evidence="2 3" key="1">
    <citation type="submission" date="2019-10" db="EMBL/GenBank/DDBJ databases">
        <authorList>
            <person name="Palmer J.M."/>
        </authorList>
    </citation>
    <scope>NUCLEOTIDE SEQUENCE [LARGE SCALE GENOMIC DNA]</scope>
    <source>
        <strain evidence="2 3">TWF694</strain>
    </source>
</reference>
<dbReference type="EMBL" id="JAVHJO010000011">
    <property type="protein sequence ID" value="KAK6533645.1"/>
    <property type="molecule type" value="Genomic_DNA"/>
</dbReference>
<proteinExistence type="predicted"/>
<gene>
    <name evidence="2" type="ORF">TWF694_002579</name>
</gene>
<name>A0AAV9X4Y8_9PEZI</name>
<dbReference type="Proteomes" id="UP001365542">
    <property type="component" value="Unassembled WGS sequence"/>
</dbReference>
<sequence>MSRTLIDTYIYAHTPPTSSYTPPSTSTRQNIFKRIAKMSQARTAFENAFMFKRVQRHGHPHGRLSEPDEPLPPYEAVETHPGSSGLSESELYAMAKRELGDVELRILENATLLRSLESNPSTPASIMDKTQETLNILFTREGALKRRIENYEKHPRNRHMRFRK</sequence>
<comment type="caution">
    <text evidence="2">The sequence shown here is derived from an EMBL/GenBank/DDBJ whole genome shotgun (WGS) entry which is preliminary data.</text>
</comment>
<protein>
    <submittedName>
        <fullName evidence="2">Uncharacterized protein</fullName>
    </submittedName>
</protein>
<keyword evidence="3" id="KW-1185">Reference proteome</keyword>
<accession>A0AAV9X4Y8</accession>
<feature type="region of interest" description="Disordered" evidence="1">
    <location>
        <begin position="58"/>
        <end position="87"/>
    </location>
</feature>
<evidence type="ECO:0000256" key="1">
    <source>
        <dbReference type="SAM" id="MobiDB-lite"/>
    </source>
</evidence>
<dbReference type="AlphaFoldDB" id="A0AAV9X4Y8"/>
<evidence type="ECO:0000313" key="2">
    <source>
        <dbReference type="EMBL" id="KAK6533645.1"/>
    </source>
</evidence>
<organism evidence="2 3">
    <name type="scientific">Orbilia ellipsospora</name>
    <dbReference type="NCBI Taxonomy" id="2528407"/>
    <lineage>
        <taxon>Eukaryota</taxon>
        <taxon>Fungi</taxon>
        <taxon>Dikarya</taxon>
        <taxon>Ascomycota</taxon>
        <taxon>Pezizomycotina</taxon>
        <taxon>Orbiliomycetes</taxon>
        <taxon>Orbiliales</taxon>
        <taxon>Orbiliaceae</taxon>
        <taxon>Orbilia</taxon>
    </lineage>
</organism>